<name>A0AA39LSX6_9BILA</name>
<protein>
    <submittedName>
        <fullName evidence="1">Uncharacterized protein</fullName>
    </submittedName>
</protein>
<proteinExistence type="predicted"/>
<dbReference type="EMBL" id="JAUCMV010000003">
    <property type="protein sequence ID" value="KAK0408185.1"/>
    <property type="molecule type" value="Genomic_DNA"/>
</dbReference>
<reference evidence="1" key="1">
    <citation type="submission" date="2023-06" db="EMBL/GenBank/DDBJ databases">
        <title>Genomic analysis of the entomopathogenic nematode Steinernema hermaphroditum.</title>
        <authorList>
            <person name="Schwarz E.M."/>
            <person name="Heppert J.K."/>
            <person name="Baniya A."/>
            <person name="Schwartz H.T."/>
            <person name="Tan C.-H."/>
            <person name="Antoshechkin I."/>
            <person name="Sternberg P.W."/>
            <person name="Goodrich-Blair H."/>
            <person name="Dillman A.R."/>
        </authorList>
    </citation>
    <scope>NUCLEOTIDE SEQUENCE</scope>
    <source>
        <strain evidence="1">PS9179</strain>
        <tissue evidence="1">Whole animal</tissue>
    </source>
</reference>
<accession>A0AA39LSX6</accession>
<comment type="caution">
    <text evidence="1">The sequence shown here is derived from an EMBL/GenBank/DDBJ whole genome shotgun (WGS) entry which is preliminary data.</text>
</comment>
<dbReference type="Proteomes" id="UP001175271">
    <property type="component" value="Unassembled WGS sequence"/>
</dbReference>
<keyword evidence="2" id="KW-1185">Reference proteome</keyword>
<dbReference type="AlphaFoldDB" id="A0AA39LSX6"/>
<gene>
    <name evidence="1" type="ORF">QR680_003817</name>
</gene>
<sequence>MDQLPHDLVDYLVHLLPPGDLQILAKAVEEKPELENWKLVTEAHLKKRCIIDLDIVVRQRWKMSDSRYLTFTVEGEPSRKRRKKGAKQNQEDKEVEVHISAEKRLCNGESAGEWDFKNLPYVWISNVTIHSHECPQPSCGTSNPFRLVFSRNTKPTITKIRNIYHRADLQEVRRNLSLPVEPSEDGFHRCLSLEGLDSPEMDIALQVLPAAQKTFSQLKFSSYSPGEELRIEDFIDDYAGQEGSLLEDLDISCPHNVDGERMLDIAGSLLFEKKRITPLQISFYHHAGKDEIDTFVQRWQNSDGSIDAEKQLHITAIDNLTAIKKKYCNPDGYAVHPSRRSSLYISYGDIQIVKFQPWHLPLTAVWIDAEIAKWKAGDGFRFHDGRELRLFLKSNAEWFVNVEKYGPSKKGDVLFIAHRSGWTSLKMTKLPNKLVTIDMKYKKLTHNELMEIVKKWEESDGSAVVDQLKSIEFRVFKAAWNEFCDDEDSEKVSFMHPNQKTRLIVQRIDASLTQMSVEELDE</sequence>
<organism evidence="1 2">
    <name type="scientific">Steinernema hermaphroditum</name>
    <dbReference type="NCBI Taxonomy" id="289476"/>
    <lineage>
        <taxon>Eukaryota</taxon>
        <taxon>Metazoa</taxon>
        <taxon>Ecdysozoa</taxon>
        <taxon>Nematoda</taxon>
        <taxon>Chromadorea</taxon>
        <taxon>Rhabditida</taxon>
        <taxon>Tylenchina</taxon>
        <taxon>Panagrolaimomorpha</taxon>
        <taxon>Strongyloidoidea</taxon>
        <taxon>Steinernematidae</taxon>
        <taxon>Steinernema</taxon>
    </lineage>
</organism>
<evidence type="ECO:0000313" key="1">
    <source>
        <dbReference type="EMBL" id="KAK0408185.1"/>
    </source>
</evidence>
<evidence type="ECO:0000313" key="2">
    <source>
        <dbReference type="Proteomes" id="UP001175271"/>
    </source>
</evidence>